<evidence type="ECO:0000313" key="3">
    <source>
        <dbReference type="Proteomes" id="UP000298663"/>
    </source>
</evidence>
<name>A0A4U8ULS5_STECR</name>
<dbReference type="AlphaFoldDB" id="A0A4U8ULS5"/>
<dbReference type="Proteomes" id="UP000298663">
    <property type="component" value="Unassembled WGS sequence"/>
</dbReference>
<sequence length="135" mass="15880">MWTGEQHLNISFMDPCPGELFTAIEYTCCALNPFRDSCVYNVTQHKDLFANISKITKKTVKIRKQFRLAVNIMHENRLRNASKQFNQVRQEIQDAVVHPCFFERTQECFKVGHFNNLFLISIFSVFIQLFQTKPT</sequence>
<keyword evidence="1" id="KW-0472">Membrane</keyword>
<reference evidence="2 3" key="2">
    <citation type="journal article" date="2019" name="G3 (Bethesda)">
        <title>Hybrid Assembly of the Genome of the Entomopathogenic Nematode Steinernema carpocapsae Identifies the X-Chromosome.</title>
        <authorList>
            <person name="Serra L."/>
            <person name="Macchietto M."/>
            <person name="Macias-Munoz A."/>
            <person name="McGill C.J."/>
            <person name="Rodriguez I.M."/>
            <person name="Rodriguez B."/>
            <person name="Murad R."/>
            <person name="Mortazavi A."/>
        </authorList>
    </citation>
    <scope>NUCLEOTIDE SEQUENCE [LARGE SCALE GENOMIC DNA]</scope>
    <source>
        <strain evidence="2 3">ALL</strain>
    </source>
</reference>
<comment type="caution">
    <text evidence="2">The sequence shown here is derived from an EMBL/GenBank/DDBJ whole genome shotgun (WGS) entry which is preliminary data.</text>
</comment>
<dbReference type="EMBL" id="AZBU02000001">
    <property type="protein sequence ID" value="TMS32398.1"/>
    <property type="molecule type" value="Genomic_DNA"/>
</dbReference>
<keyword evidence="3" id="KW-1185">Reference proteome</keyword>
<evidence type="ECO:0000313" key="2">
    <source>
        <dbReference type="EMBL" id="TMS32398.1"/>
    </source>
</evidence>
<accession>A0A4U8ULS5</accession>
<feature type="transmembrane region" description="Helical" evidence="1">
    <location>
        <begin position="114"/>
        <end position="131"/>
    </location>
</feature>
<keyword evidence="1" id="KW-0812">Transmembrane</keyword>
<reference evidence="2 3" key="1">
    <citation type="journal article" date="2015" name="Genome Biol.">
        <title>Comparative genomics of Steinernema reveals deeply conserved gene regulatory networks.</title>
        <authorList>
            <person name="Dillman A.R."/>
            <person name="Macchietto M."/>
            <person name="Porter C.F."/>
            <person name="Rogers A."/>
            <person name="Williams B."/>
            <person name="Antoshechkin I."/>
            <person name="Lee M.M."/>
            <person name="Goodwin Z."/>
            <person name="Lu X."/>
            <person name="Lewis E.E."/>
            <person name="Goodrich-Blair H."/>
            <person name="Stock S.P."/>
            <person name="Adams B.J."/>
            <person name="Sternberg P.W."/>
            <person name="Mortazavi A."/>
        </authorList>
    </citation>
    <scope>NUCLEOTIDE SEQUENCE [LARGE SCALE GENOMIC DNA]</scope>
    <source>
        <strain evidence="2 3">ALL</strain>
    </source>
</reference>
<protein>
    <submittedName>
        <fullName evidence="2">Uncharacterized protein</fullName>
    </submittedName>
</protein>
<gene>
    <name evidence="2" type="ORF">L596_000243</name>
</gene>
<proteinExistence type="predicted"/>
<keyword evidence="1" id="KW-1133">Transmembrane helix</keyword>
<organism evidence="2 3">
    <name type="scientific">Steinernema carpocapsae</name>
    <name type="common">Entomopathogenic nematode</name>
    <dbReference type="NCBI Taxonomy" id="34508"/>
    <lineage>
        <taxon>Eukaryota</taxon>
        <taxon>Metazoa</taxon>
        <taxon>Ecdysozoa</taxon>
        <taxon>Nematoda</taxon>
        <taxon>Chromadorea</taxon>
        <taxon>Rhabditida</taxon>
        <taxon>Tylenchina</taxon>
        <taxon>Panagrolaimomorpha</taxon>
        <taxon>Strongyloidoidea</taxon>
        <taxon>Steinernematidae</taxon>
        <taxon>Steinernema</taxon>
    </lineage>
</organism>
<evidence type="ECO:0000256" key="1">
    <source>
        <dbReference type="SAM" id="Phobius"/>
    </source>
</evidence>